<protein>
    <submittedName>
        <fullName evidence="1">Uncharacterized protein</fullName>
    </submittedName>
</protein>
<gene>
    <name evidence="1" type="ORF">CNECB9_1190027</name>
</gene>
<reference evidence="1" key="1">
    <citation type="submission" date="2016-09" db="EMBL/GenBank/DDBJ databases">
        <authorList>
            <person name="Capua I."/>
            <person name="De Benedictis P."/>
            <person name="Joannis T."/>
            <person name="Lombin L.H."/>
            <person name="Cattoli G."/>
        </authorList>
    </citation>
    <scope>NUCLEOTIDE SEQUENCE</scope>
    <source>
        <strain evidence="1">B9</strain>
    </source>
</reference>
<accession>A0A1K0I8I8</accession>
<evidence type="ECO:0000313" key="1">
    <source>
        <dbReference type="EMBL" id="SCU73553.1"/>
    </source>
</evidence>
<dbReference type="AlphaFoldDB" id="A0A1K0I8I8"/>
<dbReference type="EMBL" id="FMSH01000023">
    <property type="protein sequence ID" value="SCU73553.1"/>
    <property type="molecule type" value="Genomic_DNA"/>
</dbReference>
<sequence length="100" mass="10976">MGFDTARFWPAYRRAGMLSTVSVAGSPDFDGRIEAPSGFLVDGMVQAGEVTLQYPADTPVALSHGMTLQCKGRTYKVLSEEPERLQDGWLLQVKLKDITP</sequence>
<name>A0A1K0I8I8_CUPNE</name>
<dbReference type="RefSeq" id="WP_340520027.1">
    <property type="nucleotide sequence ID" value="NZ_FMSH01000023.1"/>
</dbReference>
<proteinExistence type="predicted"/>
<organism evidence="1">
    <name type="scientific">Cupriavidus necator</name>
    <name type="common">Alcaligenes eutrophus</name>
    <name type="synonym">Ralstonia eutropha</name>
    <dbReference type="NCBI Taxonomy" id="106590"/>
    <lineage>
        <taxon>Bacteria</taxon>
        <taxon>Pseudomonadati</taxon>
        <taxon>Pseudomonadota</taxon>
        <taxon>Betaproteobacteria</taxon>
        <taxon>Burkholderiales</taxon>
        <taxon>Burkholderiaceae</taxon>
        <taxon>Cupriavidus</taxon>
    </lineage>
</organism>